<gene>
    <name evidence="13" type="ORF">GCM10009846_27700</name>
</gene>
<evidence type="ECO:0000256" key="4">
    <source>
        <dbReference type="ARBA" id="ARBA00011233"/>
    </source>
</evidence>
<comment type="cofactor">
    <cofactor evidence="2">
        <name>a divalent metal cation</name>
        <dbReference type="ChEBI" id="CHEBI:60240"/>
    </cofactor>
</comment>
<keyword evidence="14" id="KW-1185">Reference proteome</keyword>
<comment type="caution">
    <text evidence="13">The sequence shown here is derived from an EMBL/GenBank/DDBJ whole genome shotgun (WGS) entry which is preliminary data.</text>
</comment>
<dbReference type="InterPro" id="IPR036704">
    <property type="entry name" value="RraA/RraA-like_sf"/>
</dbReference>
<dbReference type="RefSeq" id="WP_344344643.1">
    <property type="nucleotide sequence ID" value="NZ_BAAAQT010000008.1"/>
</dbReference>
<evidence type="ECO:0000256" key="2">
    <source>
        <dbReference type="ARBA" id="ARBA00001968"/>
    </source>
</evidence>
<comment type="catalytic activity">
    <reaction evidence="12">
        <text>oxaloacetate + H(+) = pyruvate + CO2</text>
        <dbReference type="Rhea" id="RHEA:15641"/>
        <dbReference type="ChEBI" id="CHEBI:15361"/>
        <dbReference type="ChEBI" id="CHEBI:15378"/>
        <dbReference type="ChEBI" id="CHEBI:16452"/>
        <dbReference type="ChEBI" id="CHEBI:16526"/>
        <dbReference type="EC" id="4.1.1.112"/>
    </reaction>
</comment>
<evidence type="ECO:0000256" key="5">
    <source>
        <dbReference type="ARBA" id="ARBA00012213"/>
    </source>
</evidence>
<comment type="subunit">
    <text evidence="4">Homotrimer.</text>
</comment>
<evidence type="ECO:0000256" key="11">
    <source>
        <dbReference type="ARBA" id="ARBA00032305"/>
    </source>
</evidence>
<comment type="function">
    <text evidence="8">Catalyzes the aldol cleavage of 4-hydroxy-4-methyl-2-oxoglutarate (HMG) into 2 molecules of pyruvate. Also contains a secondary oxaloacetate (OAA) decarboxylase activity due to the common pyruvate enolate transition state formed following C-C bond cleavage in the retro-aldol and decarboxylation reactions.</text>
</comment>
<dbReference type="Pfam" id="PF03737">
    <property type="entry name" value="RraA-like"/>
    <property type="match status" value="1"/>
</dbReference>
<reference evidence="13 14" key="1">
    <citation type="journal article" date="2019" name="Int. J. Syst. Evol. Microbiol.">
        <title>The Global Catalogue of Microorganisms (GCM) 10K type strain sequencing project: providing services to taxonomists for standard genome sequencing and annotation.</title>
        <authorList>
            <consortium name="The Broad Institute Genomics Platform"/>
            <consortium name="The Broad Institute Genome Sequencing Center for Infectious Disease"/>
            <person name="Wu L."/>
            <person name="Ma J."/>
        </authorList>
    </citation>
    <scope>NUCLEOTIDE SEQUENCE [LARGE SCALE GENOMIC DNA]</scope>
    <source>
        <strain evidence="13 14">JCM 16026</strain>
    </source>
</reference>
<dbReference type="InterPro" id="IPR005493">
    <property type="entry name" value="RraA/RraA-like"/>
</dbReference>
<dbReference type="PANTHER" id="PTHR33254">
    <property type="entry name" value="4-HYDROXY-4-METHYL-2-OXOGLUTARATE ALDOLASE 3-RELATED"/>
    <property type="match status" value="1"/>
</dbReference>
<dbReference type="EC" id="4.1.3.17" evidence="5"/>
<proteinExistence type="inferred from homology"/>
<evidence type="ECO:0000256" key="8">
    <source>
        <dbReference type="ARBA" id="ARBA00025046"/>
    </source>
</evidence>
<name>A0ABN3AYD0_9MICO</name>
<comment type="catalytic activity">
    <reaction evidence="1">
        <text>4-hydroxy-4-methyl-2-oxoglutarate = 2 pyruvate</text>
        <dbReference type="Rhea" id="RHEA:22748"/>
        <dbReference type="ChEBI" id="CHEBI:15361"/>
        <dbReference type="ChEBI" id="CHEBI:58276"/>
        <dbReference type="EC" id="4.1.3.17"/>
    </reaction>
</comment>
<evidence type="ECO:0000256" key="10">
    <source>
        <dbReference type="ARBA" id="ARBA00030169"/>
    </source>
</evidence>
<evidence type="ECO:0000256" key="6">
    <source>
        <dbReference type="ARBA" id="ARBA00012947"/>
    </source>
</evidence>
<dbReference type="SUPFAM" id="SSF89562">
    <property type="entry name" value="RraA-like"/>
    <property type="match status" value="1"/>
</dbReference>
<dbReference type="Proteomes" id="UP001501599">
    <property type="component" value="Unassembled WGS sequence"/>
</dbReference>
<dbReference type="CDD" id="cd16841">
    <property type="entry name" value="RraA_family"/>
    <property type="match status" value="1"/>
</dbReference>
<organism evidence="13 14">
    <name type="scientific">Agrococcus versicolor</name>
    <dbReference type="NCBI Taxonomy" id="501482"/>
    <lineage>
        <taxon>Bacteria</taxon>
        <taxon>Bacillati</taxon>
        <taxon>Actinomycetota</taxon>
        <taxon>Actinomycetes</taxon>
        <taxon>Micrococcales</taxon>
        <taxon>Microbacteriaceae</taxon>
        <taxon>Agrococcus</taxon>
    </lineage>
</organism>
<comment type="similarity">
    <text evidence="3">Belongs to the class II aldolase/RraA-like family.</text>
</comment>
<evidence type="ECO:0000256" key="3">
    <source>
        <dbReference type="ARBA" id="ARBA00008621"/>
    </source>
</evidence>
<evidence type="ECO:0000313" key="13">
    <source>
        <dbReference type="EMBL" id="GAA2175925.1"/>
    </source>
</evidence>
<dbReference type="Gene3D" id="3.50.30.40">
    <property type="entry name" value="Ribonuclease E inhibitor RraA/RraA-like"/>
    <property type="match status" value="1"/>
</dbReference>
<protein>
    <recommendedName>
        <fullName evidence="7">Putative 4-hydroxy-4-methyl-2-oxoglutarate aldolase</fullName>
        <ecNumber evidence="6">4.1.1.112</ecNumber>
        <ecNumber evidence="5">4.1.3.17</ecNumber>
    </recommendedName>
    <alternativeName>
        <fullName evidence="11">Oxaloacetate decarboxylase</fullName>
    </alternativeName>
    <alternativeName>
        <fullName evidence="9">Regulator of ribonuclease activity homolog</fullName>
    </alternativeName>
    <alternativeName>
        <fullName evidence="10">RraA-like protein</fullName>
    </alternativeName>
</protein>
<dbReference type="EC" id="4.1.1.112" evidence="6"/>
<dbReference type="EMBL" id="BAAAQT010000008">
    <property type="protein sequence ID" value="GAA2175925.1"/>
    <property type="molecule type" value="Genomic_DNA"/>
</dbReference>
<evidence type="ECO:0000256" key="12">
    <source>
        <dbReference type="ARBA" id="ARBA00047973"/>
    </source>
</evidence>
<evidence type="ECO:0000256" key="1">
    <source>
        <dbReference type="ARBA" id="ARBA00001342"/>
    </source>
</evidence>
<accession>A0ABN3AYD0</accession>
<evidence type="ECO:0000313" key="14">
    <source>
        <dbReference type="Proteomes" id="UP001501599"/>
    </source>
</evidence>
<dbReference type="PANTHER" id="PTHR33254:SF4">
    <property type="entry name" value="4-HYDROXY-4-METHYL-2-OXOGLUTARATE ALDOLASE 3-RELATED"/>
    <property type="match status" value="1"/>
</dbReference>
<evidence type="ECO:0000256" key="9">
    <source>
        <dbReference type="ARBA" id="ARBA00029596"/>
    </source>
</evidence>
<sequence length="212" mass="22433">MTTADITATADPRLARLLELGTSTVYEGTGEEWWVEPSIRPAWRGARLVGPAFPVLAGPGDNLALQRAVREAPSGSVLVVEAGGGRFGHWGGILTEIALLREIAGLVIHGTVRDIDEIEGLGFPIFATGIAMRHAQKTDPGVIGEPIELAGRAVRPGDVVVADADGVAIVPADRLDEAVENAERRFAQERERIATIRSGEVPAMKVETPAHG</sequence>
<evidence type="ECO:0000256" key="7">
    <source>
        <dbReference type="ARBA" id="ARBA00016549"/>
    </source>
</evidence>